<reference evidence="1" key="1">
    <citation type="submission" date="2023-10" db="EMBL/GenBank/DDBJ databases">
        <authorList>
            <person name="Domelevo Entfellner J.-B."/>
        </authorList>
    </citation>
    <scope>NUCLEOTIDE SEQUENCE</scope>
</reference>
<gene>
    <name evidence="1" type="ORF">AYBTSS11_LOCUS26044</name>
</gene>
<proteinExistence type="predicted"/>
<name>A0AA86SW91_9FABA</name>
<organism evidence="1 2">
    <name type="scientific">Sphenostylis stenocarpa</name>
    <dbReference type="NCBI Taxonomy" id="92480"/>
    <lineage>
        <taxon>Eukaryota</taxon>
        <taxon>Viridiplantae</taxon>
        <taxon>Streptophyta</taxon>
        <taxon>Embryophyta</taxon>
        <taxon>Tracheophyta</taxon>
        <taxon>Spermatophyta</taxon>
        <taxon>Magnoliopsida</taxon>
        <taxon>eudicotyledons</taxon>
        <taxon>Gunneridae</taxon>
        <taxon>Pentapetalae</taxon>
        <taxon>rosids</taxon>
        <taxon>fabids</taxon>
        <taxon>Fabales</taxon>
        <taxon>Fabaceae</taxon>
        <taxon>Papilionoideae</taxon>
        <taxon>50 kb inversion clade</taxon>
        <taxon>NPAAA clade</taxon>
        <taxon>indigoferoid/millettioid clade</taxon>
        <taxon>Phaseoleae</taxon>
        <taxon>Sphenostylis</taxon>
    </lineage>
</organism>
<evidence type="ECO:0000313" key="2">
    <source>
        <dbReference type="Proteomes" id="UP001189624"/>
    </source>
</evidence>
<dbReference type="AlphaFoldDB" id="A0AA86SW91"/>
<dbReference type="Gramene" id="rna-AYBTSS11_LOCUS26044">
    <property type="protein sequence ID" value="CAJ1973977.1"/>
    <property type="gene ID" value="gene-AYBTSS11_LOCUS26044"/>
</dbReference>
<sequence length="68" mass="7325">MKVFTIALKEASDELLGSRLSSLQSHSCQSINQAPVVLDVEAMLLIATFNFTFRKCAGALLPLVPSTT</sequence>
<keyword evidence="2" id="KW-1185">Reference proteome</keyword>
<accession>A0AA86SW91</accession>
<dbReference type="Proteomes" id="UP001189624">
    <property type="component" value="Chromosome 9"/>
</dbReference>
<dbReference type="EMBL" id="OY731406">
    <property type="protein sequence ID" value="CAJ1973977.1"/>
    <property type="molecule type" value="Genomic_DNA"/>
</dbReference>
<evidence type="ECO:0000313" key="1">
    <source>
        <dbReference type="EMBL" id="CAJ1973977.1"/>
    </source>
</evidence>
<protein>
    <submittedName>
        <fullName evidence="1">Uncharacterized protein</fullName>
    </submittedName>
</protein>